<feature type="transmembrane region" description="Helical" evidence="6">
    <location>
        <begin position="21"/>
        <end position="38"/>
    </location>
</feature>
<evidence type="ECO:0000313" key="8">
    <source>
        <dbReference type="EMBL" id="GEP83234.1"/>
    </source>
</evidence>
<feature type="transmembrane region" description="Helical" evidence="6">
    <location>
        <begin position="178"/>
        <end position="199"/>
    </location>
</feature>
<dbReference type="GO" id="GO:0140359">
    <property type="term" value="F:ABC-type transporter activity"/>
    <property type="evidence" value="ECO:0007669"/>
    <property type="project" value="InterPro"/>
</dbReference>
<evidence type="ECO:0000259" key="7">
    <source>
        <dbReference type="Pfam" id="PF12698"/>
    </source>
</evidence>
<dbReference type="GeneID" id="69904571"/>
<sequence length="411" mass="45738">MDRFLATFALTYRNKVKAKSFLIFTGIVVILILAAGNINKIIDLFDNGGDKIGIVANNDKLYKAINSQEKQLNDDATYQRMSESKAKKEIKDKKLDEAYIVSLADNKLNGKILSHDTVSAQKQQKFQAMLTTIQTQITASNLKLTPSELKSLQAQSKVSTEMISDNQHNNNLSEAQKMFNIIVVYAGIMLLFFIIINYANQIAMEIATEKTSRVIEMIITSVSPMMHILAKIAGIIAVALTQIVIFVIVAIISYFAFDVKEMFKGFDVHPGSLTTQIIIVGMINLIVGVLSYVFLAAILGAITARIEDINQSIMPMSLLGMIGLYVSLYSVWNPDALITKITSFIPMLSPFIMFVRSSSPNVEIWEIVVSVIISLITAVILLWVAIRSYKDSILSFDRSVKASMKRLLKRS</sequence>
<dbReference type="InterPro" id="IPR013525">
    <property type="entry name" value="ABC2_TM"/>
</dbReference>
<evidence type="ECO:0000256" key="6">
    <source>
        <dbReference type="SAM" id="Phobius"/>
    </source>
</evidence>
<reference evidence="9" key="4">
    <citation type="submission" date="2021-09" db="EMBL/GenBank/DDBJ databases">
        <authorList>
            <person name="Gilroy R."/>
        </authorList>
    </citation>
    <scope>NUCLEOTIDE SEQUENCE</scope>
    <source>
        <strain evidence="9">CHK149-3286</strain>
    </source>
</reference>
<comment type="caution">
    <text evidence="10">The sequence shown here is derived from an EMBL/GenBank/DDBJ whole genome shotgun (WGS) entry which is preliminary data.</text>
</comment>
<evidence type="ECO:0000256" key="1">
    <source>
        <dbReference type="ARBA" id="ARBA00004651"/>
    </source>
</evidence>
<reference evidence="8 12" key="2">
    <citation type="submission" date="2019-07" db="EMBL/GenBank/DDBJ databases">
        <title>Whole genome shotgun sequence of Staphylococcus kloosii NBRC 109624.</title>
        <authorList>
            <person name="Hosoyama A."/>
            <person name="Uohara A."/>
            <person name="Ohji S."/>
            <person name="Ichikawa N."/>
        </authorList>
    </citation>
    <scope>NUCLEOTIDE SEQUENCE [LARGE SCALE GENOMIC DNA]</scope>
    <source>
        <strain evidence="8 12">NBRC 109624</strain>
    </source>
</reference>
<dbReference type="EMBL" id="BKAQ01000025">
    <property type="protein sequence ID" value="GEP83234.1"/>
    <property type="molecule type" value="Genomic_DNA"/>
</dbReference>
<keyword evidence="3 6" id="KW-0812">Transmembrane</keyword>
<keyword evidence="12" id="KW-1185">Reference proteome</keyword>
<gene>
    <name evidence="10" type="ORF">A0131_00710</name>
    <name evidence="9" type="ORF">K8V85_06250</name>
    <name evidence="8" type="ORF">SKL01_24120</name>
</gene>
<evidence type="ECO:0000313" key="10">
    <source>
        <dbReference type="EMBL" id="KYH13332.1"/>
    </source>
</evidence>
<dbReference type="PANTHER" id="PTHR30294">
    <property type="entry name" value="MEMBRANE COMPONENT OF ABC TRANSPORTER YHHJ-RELATED"/>
    <property type="match status" value="1"/>
</dbReference>
<feature type="transmembrane region" description="Helical" evidence="6">
    <location>
        <begin position="232"/>
        <end position="257"/>
    </location>
</feature>
<keyword evidence="5 6" id="KW-0472">Membrane</keyword>
<accession>A0A151A1S9</accession>
<dbReference type="Proteomes" id="UP000321040">
    <property type="component" value="Unassembled WGS sequence"/>
</dbReference>
<evidence type="ECO:0000256" key="5">
    <source>
        <dbReference type="ARBA" id="ARBA00023136"/>
    </source>
</evidence>
<comment type="subcellular location">
    <subcellularLocation>
        <location evidence="1">Cell membrane</location>
        <topology evidence="1">Multi-pass membrane protein</topology>
    </subcellularLocation>
</comment>
<dbReference type="RefSeq" id="WP_061853563.1">
    <property type="nucleotide sequence ID" value="NZ_BKAQ01000025.1"/>
</dbReference>
<dbReference type="GO" id="GO:0005886">
    <property type="term" value="C:plasma membrane"/>
    <property type="evidence" value="ECO:0007669"/>
    <property type="project" value="UniProtKB-SubCell"/>
</dbReference>
<dbReference type="InterPro" id="IPR051449">
    <property type="entry name" value="ABC-2_transporter_component"/>
</dbReference>
<evidence type="ECO:0000313" key="9">
    <source>
        <dbReference type="EMBL" id="HJF67895.1"/>
    </source>
</evidence>
<keyword evidence="2" id="KW-1003">Cell membrane</keyword>
<feature type="domain" description="ABC-2 type transporter transmembrane" evidence="7">
    <location>
        <begin position="19"/>
        <end position="386"/>
    </location>
</feature>
<feature type="transmembrane region" description="Helical" evidence="6">
    <location>
        <begin position="277"/>
        <end position="301"/>
    </location>
</feature>
<protein>
    <submittedName>
        <fullName evidence="9 10">ABC transporter permease</fullName>
    </submittedName>
</protein>
<dbReference type="EMBL" id="LUGM01000002">
    <property type="protein sequence ID" value="KYH13332.1"/>
    <property type="molecule type" value="Genomic_DNA"/>
</dbReference>
<keyword evidence="4 6" id="KW-1133">Transmembrane helix</keyword>
<name>A0A151A1S9_9STAP</name>
<feature type="transmembrane region" description="Helical" evidence="6">
    <location>
        <begin position="313"/>
        <end position="331"/>
    </location>
</feature>
<dbReference type="KEGG" id="skl:C7J89_04395"/>
<dbReference type="Proteomes" id="UP000075418">
    <property type="component" value="Unassembled WGS sequence"/>
</dbReference>
<evidence type="ECO:0000256" key="4">
    <source>
        <dbReference type="ARBA" id="ARBA00022989"/>
    </source>
</evidence>
<evidence type="ECO:0000256" key="3">
    <source>
        <dbReference type="ARBA" id="ARBA00022692"/>
    </source>
</evidence>
<proteinExistence type="predicted"/>
<dbReference type="Proteomes" id="UP000706163">
    <property type="component" value="Unassembled WGS sequence"/>
</dbReference>
<reference evidence="10 11" key="1">
    <citation type="submission" date="2016-02" db="EMBL/GenBank/DDBJ databases">
        <title>Draft genome sequence of hydrocarbon degrading Staphylococcus saprophyticus Strain CNV2, isolated from crude-oil contaminated soil from Noonmati Oil Refinery, Guwahati, Assam, India.</title>
        <authorList>
            <person name="Mukherjee A."/>
            <person name="Chettri B."/>
            <person name="Langpoklakpam J."/>
            <person name="Singh A.K."/>
            <person name="Chattopadhyay D.J."/>
        </authorList>
    </citation>
    <scope>NUCLEOTIDE SEQUENCE [LARGE SCALE GENOMIC DNA]</scope>
    <source>
        <strain evidence="10 11">CNV2</strain>
    </source>
</reference>
<dbReference type="Pfam" id="PF12698">
    <property type="entry name" value="ABC2_membrane_3"/>
    <property type="match status" value="1"/>
</dbReference>
<reference evidence="9" key="3">
    <citation type="journal article" date="2021" name="PeerJ">
        <title>Extensive microbial diversity within the chicken gut microbiome revealed by metagenomics and culture.</title>
        <authorList>
            <person name="Gilroy R."/>
            <person name="Ravi A."/>
            <person name="Getino M."/>
            <person name="Pursley I."/>
            <person name="Horton D.L."/>
            <person name="Alikhan N.F."/>
            <person name="Baker D."/>
            <person name="Gharbi K."/>
            <person name="Hall N."/>
            <person name="Watson M."/>
            <person name="Adriaenssens E.M."/>
            <person name="Foster-Nyarko E."/>
            <person name="Jarju S."/>
            <person name="Secka A."/>
            <person name="Antonio M."/>
            <person name="Oren A."/>
            <person name="Chaudhuri R.R."/>
            <person name="La Ragione R."/>
            <person name="Hildebrand F."/>
            <person name="Pallen M.J."/>
        </authorList>
    </citation>
    <scope>NUCLEOTIDE SEQUENCE</scope>
    <source>
        <strain evidence="9">CHK149-3286</strain>
    </source>
</reference>
<evidence type="ECO:0000256" key="2">
    <source>
        <dbReference type="ARBA" id="ARBA00022475"/>
    </source>
</evidence>
<dbReference type="OrthoDB" id="9768837at2"/>
<dbReference type="PANTHER" id="PTHR30294:SF29">
    <property type="entry name" value="MULTIDRUG ABC TRANSPORTER PERMEASE YBHS-RELATED"/>
    <property type="match status" value="1"/>
</dbReference>
<evidence type="ECO:0000313" key="12">
    <source>
        <dbReference type="Proteomes" id="UP000321040"/>
    </source>
</evidence>
<feature type="transmembrane region" description="Helical" evidence="6">
    <location>
        <begin position="367"/>
        <end position="386"/>
    </location>
</feature>
<evidence type="ECO:0000313" key="11">
    <source>
        <dbReference type="Proteomes" id="UP000075418"/>
    </source>
</evidence>
<organism evidence="10 11">
    <name type="scientific">Staphylococcus kloosii</name>
    <dbReference type="NCBI Taxonomy" id="29384"/>
    <lineage>
        <taxon>Bacteria</taxon>
        <taxon>Bacillati</taxon>
        <taxon>Bacillota</taxon>
        <taxon>Bacilli</taxon>
        <taxon>Bacillales</taxon>
        <taxon>Staphylococcaceae</taxon>
        <taxon>Staphylococcus</taxon>
    </lineage>
</organism>
<dbReference type="AlphaFoldDB" id="A0A151A1S9"/>
<dbReference type="EMBL" id="DYVT01000069">
    <property type="protein sequence ID" value="HJF67895.1"/>
    <property type="molecule type" value="Genomic_DNA"/>
</dbReference>